<feature type="coiled-coil region" evidence="1">
    <location>
        <begin position="454"/>
        <end position="530"/>
    </location>
</feature>
<evidence type="ECO:0000259" key="3">
    <source>
        <dbReference type="Pfam" id="PF12777"/>
    </source>
</evidence>
<accession>C5L885</accession>
<dbReference type="InterPro" id="IPR024743">
    <property type="entry name" value="Dynein_HC_stalk"/>
</dbReference>
<name>C5L885_PERM5</name>
<dbReference type="AlphaFoldDB" id="C5L885"/>
<evidence type="ECO:0000259" key="2">
    <source>
        <dbReference type="Pfam" id="PF03028"/>
    </source>
</evidence>
<dbReference type="PANTHER" id="PTHR45703">
    <property type="entry name" value="DYNEIN HEAVY CHAIN"/>
    <property type="match status" value="1"/>
</dbReference>
<evidence type="ECO:0000313" key="5">
    <source>
        <dbReference type="EMBL" id="EER07041.1"/>
    </source>
</evidence>
<gene>
    <name evidence="5" type="ORF">Pmar_PMAR015453</name>
</gene>
<dbReference type="GO" id="GO:0007018">
    <property type="term" value="P:microtubule-based movement"/>
    <property type="evidence" value="ECO:0007669"/>
    <property type="project" value="InterPro"/>
</dbReference>
<dbReference type="InterPro" id="IPR026983">
    <property type="entry name" value="DHC"/>
</dbReference>
<feature type="domain" description="Dynein heavy chain region D6 P-loop" evidence="2">
    <location>
        <begin position="531"/>
        <end position="638"/>
    </location>
</feature>
<protein>
    <submittedName>
        <fullName evidence="5">Cytoplasmic dynein heavy chain, putative</fullName>
    </submittedName>
</protein>
<feature type="domain" description="Dynein heavy chain AAA lid" evidence="4">
    <location>
        <begin position="670"/>
        <end position="718"/>
    </location>
</feature>
<dbReference type="GO" id="GO:0008569">
    <property type="term" value="F:minus-end-directed microtubule motor activity"/>
    <property type="evidence" value="ECO:0007669"/>
    <property type="project" value="InterPro"/>
</dbReference>
<keyword evidence="6" id="KW-1185">Reference proteome</keyword>
<dbReference type="Gene3D" id="1.20.920.30">
    <property type="match status" value="1"/>
</dbReference>
<feature type="coiled-coil region" evidence="1">
    <location>
        <begin position="303"/>
        <end position="330"/>
    </location>
</feature>
<dbReference type="InterPro" id="IPR041658">
    <property type="entry name" value="AAA_lid_11"/>
</dbReference>
<keyword evidence="1" id="KW-0175">Coiled coil</keyword>
<dbReference type="OrthoDB" id="419419at2759"/>
<reference evidence="5 6" key="1">
    <citation type="submission" date="2008-07" db="EMBL/GenBank/DDBJ databases">
        <authorList>
            <person name="El-Sayed N."/>
            <person name="Caler E."/>
            <person name="Inman J."/>
            <person name="Amedeo P."/>
            <person name="Hass B."/>
            <person name="Wortman J."/>
        </authorList>
    </citation>
    <scope>NUCLEOTIDE SEQUENCE [LARGE SCALE GENOMIC DNA]</scope>
    <source>
        <strain evidence="6">ATCC 50983 / TXsc</strain>
    </source>
</reference>
<dbReference type="Gene3D" id="1.10.8.720">
    <property type="entry name" value="Region D6 of dynein motor"/>
    <property type="match status" value="1"/>
</dbReference>
<dbReference type="GO" id="GO:0030286">
    <property type="term" value="C:dynein complex"/>
    <property type="evidence" value="ECO:0007669"/>
    <property type="project" value="InterPro"/>
</dbReference>
<evidence type="ECO:0000256" key="1">
    <source>
        <dbReference type="SAM" id="Coils"/>
    </source>
</evidence>
<dbReference type="Pfam" id="PF18198">
    <property type="entry name" value="AAA_lid_11"/>
    <property type="match status" value="1"/>
</dbReference>
<dbReference type="RefSeq" id="XP_002775225.1">
    <property type="nucleotide sequence ID" value="XM_002775179.1"/>
</dbReference>
<dbReference type="InterPro" id="IPR042219">
    <property type="entry name" value="AAA_lid_11_sf"/>
</dbReference>
<dbReference type="Gene3D" id="1.20.920.20">
    <property type="match status" value="2"/>
</dbReference>
<dbReference type="InterPro" id="IPR004273">
    <property type="entry name" value="Dynein_heavy_D6_P-loop"/>
</dbReference>
<feature type="domain" description="Dynein heavy chain coiled coil stalk" evidence="3">
    <location>
        <begin position="294"/>
        <end position="432"/>
    </location>
</feature>
<dbReference type="Gene3D" id="3.40.50.300">
    <property type="entry name" value="P-loop containing nucleotide triphosphate hydrolases"/>
    <property type="match status" value="1"/>
</dbReference>
<evidence type="ECO:0000259" key="4">
    <source>
        <dbReference type="Pfam" id="PF18198"/>
    </source>
</evidence>
<dbReference type="EMBL" id="GG680063">
    <property type="protein sequence ID" value="EER07041.1"/>
    <property type="molecule type" value="Genomic_DNA"/>
</dbReference>
<sequence>MKNLFCTWSTRYAGDNMEILRKFWEIVVDWFLYIPIRICFYESRRIFRDRLVGPKHRAKFDAILRQVAEERLGGLIRVEDFSFDYKEEGKWSTMVVRKGEEGRGMLARLSKDDYKDMISNFIATYERDVGPLGITLVEEVLENLACLDRALGSGDVGSAGCACVLMIGRSGGVNSLVANGDTEELIFGEEREMVYSQIKEDYQIEMRPGESIQEYLSRRTRKNLKTSLVVTSRNLRNILEENGRPMVSYHKSLCEVTVDIHEMLNCCPKYLSTLLKLWTAGFKNNSEKIGKEKERLNRGLAKLKDMHETVDRLTKEARVKEEELTRKERLANEALEGIEKGLEEAAKYKAEVAILGEKTKNEEMNSKRKHARIEEELAEIRPVLEEARRAVGSIKQDNLNEIRALKMPPEAIHDVLYGVLILMGSADESWNAMRKFLSGYSRVVEKVAPMEAQLHEAEEDLHAARLRLHQCEEEREKISAKVKEMQKEFAARTGEAEALRNGVEQARGTLAKAVGLLEGLEEEKKRWEGECALPVLFIVTPGADPTRELTEHAAATGHKLVSMAIGGGNEGEALELLRRGMAEGYWVLIVNLHLALAWAGRIEVELRSGDPHRNFRCWLTTEPRDDFPRMLLESSLKVAFEFPPGVRDNVKRICESWDARWFEAGNVQRSQILFLCAWFHAVVQERASFLPQGWTKDYEFSTADLKSACETVVQVVKEDGSGA</sequence>
<proteinExistence type="predicted"/>
<dbReference type="GeneID" id="9059424"/>
<dbReference type="InParanoid" id="C5L885"/>
<dbReference type="Proteomes" id="UP000007800">
    <property type="component" value="Unassembled WGS sequence"/>
</dbReference>
<dbReference type="PANTHER" id="PTHR45703:SF22">
    <property type="entry name" value="DYNEIN CYTOPLASMIC 2 HEAVY CHAIN 1"/>
    <property type="match status" value="1"/>
</dbReference>
<dbReference type="Pfam" id="PF12777">
    <property type="entry name" value="MT"/>
    <property type="match status" value="1"/>
</dbReference>
<evidence type="ECO:0000313" key="6">
    <source>
        <dbReference type="Proteomes" id="UP000007800"/>
    </source>
</evidence>
<organism evidence="6">
    <name type="scientific">Perkinsus marinus (strain ATCC 50983 / TXsc)</name>
    <dbReference type="NCBI Taxonomy" id="423536"/>
    <lineage>
        <taxon>Eukaryota</taxon>
        <taxon>Sar</taxon>
        <taxon>Alveolata</taxon>
        <taxon>Perkinsozoa</taxon>
        <taxon>Perkinsea</taxon>
        <taxon>Perkinsida</taxon>
        <taxon>Perkinsidae</taxon>
        <taxon>Perkinsus</taxon>
    </lineage>
</organism>
<dbReference type="Pfam" id="PF03028">
    <property type="entry name" value="Dynein_heavy"/>
    <property type="match status" value="1"/>
</dbReference>
<dbReference type="InterPro" id="IPR027417">
    <property type="entry name" value="P-loop_NTPase"/>
</dbReference>
<dbReference type="GO" id="GO:0051959">
    <property type="term" value="F:dynein light intermediate chain binding"/>
    <property type="evidence" value="ECO:0007669"/>
    <property type="project" value="InterPro"/>
</dbReference>
<dbReference type="GO" id="GO:0045505">
    <property type="term" value="F:dynein intermediate chain binding"/>
    <property type="evidence" value="ECO:0007669"/>
    <property type="project" value="InterPro"/>
</dbReference>